<organism evidence="1 2">
    <name type="scientific">Aminipila terrae</name>
    <dbReference type="NCBI Taxonomy" id="2697030"/>
    <lineage>
        <taxon>Bacteria</taxon>
        <taxon>Bacillati</taxon>
        <taxon>Bacillota</taxon>
        <taxon>Clostridia</taxon>
        <taxon>Peptostreptococcales</taxon>
        <taxon>Anaerovoracaceae</taxon>
        <taxon>Aminipila</taxon>
    </lineage>
</organism>
<dbReference type="Proteomes" id="UP000463883">
    <property type="component" value="Chromosome"/>
</dbReference>
<dbReference type="Pfam" id="PF18780">
    <property type="entry name" value="HNH_repeat"/>
    <property type="match status" value="3"/>
</dbReference>
<dbReference type="InterPro" id="IPR041025">
    <property type="entry name" value="HNH_repeat"/>
</dbReference>
<dbReference type="EMBL" id="CP047591">
    <property type="protein sequence ID" value="QHI71396.1"/>
    <property type="molecule type" value="Genomic_DNA"/>
</dbReference>
<proteinExistence type="predicted"/>
<evidence type="ECO:0000313" key="2">
    <source>
        <dbReference type="Proteomes" id="UP000463883"/>
    </source>
</evidence>
<accession>A0A6P1MIG8</accession>
<dbReference type="KEGG" id="amic:Ami3637_02460"/>
<reference evidence="1 2" key="1">
    <citation type="submission" date="2020-01" db="EMBL/GenBank/DDBJ databases">
        <title>Genomic analysis of Aminipila sp. CBA3637.</title>
        <authorList>
            <person name="Kim Y.B."/>
            <person name="Roh S.W."/>
        </authorList>
    </citation>
    <scope>NUCLEOTIDE SEQUENCE [LARGE SCALE GENOMIC DNA]</scope>
    <source>
        <strain evidence="1 2">CBA3637</strain>
    </source>
</reference>
<dbReference type="AlphaFoldDB" id="A0A6P1MIG8"/>
<protein>
    <submittedName>
        <fullName evidence="1">Uncharacterized protein</fullName>
    </submittedName>
</protein>
<keyword evidence="2" id="KW-1185">Reference proteome</keyword>
<name>A0A6P1MIG8_9FIRM</name>
<dbReference type="RefSeq" id="WP_162361171.1">
    <property type="nucleotide sequence ID" value="NZ_CP047591.1"/>
</dbReference>
<evidence type="ECO:0000313" key="1">
    <source>
        <dbReference type="EMBL" id="QHI71396.1"/>
    </source>
</evidence>
<sequence>MAIELNEINEYKRKLENLASNAAAHGGLQYDLQSAEHKELMSVYKIKSAIGKELYESFSDEELCNYIRNRAKELDHVPTQKEVYWVYHMYIKHRFGNWPKALKAAVMSTKAGSGGHSYKIIEEREKQCQETLELIRKKADELHRPPHLTEMQNYVEALKYKFDTWNQVLDAAGINQEWKNTHMLFLVEDFSDEEKAMLEKIKDKALELGRSPLRKEVDEEVREQLKIKCKTWRNTLYQIGMKPIEKPKSFTETYLDDKKNKGRQHKEILSNGLYKVLKLNKKEKEDLTALRLIINELGRTPIKEELPEAVYNGLMKTCGSYRNVLFQVGAVPLDKTETQKIRRRVKGGK</sequence>
<gene>
    <name evidence="1" type="ORF">Ami3637_02460</name>
</gene>